<protein>
    <recommendedName>
        <fullName evidence="3">Secreted protein</fullName>
    </recommendedName>
</protein>
<gene>
    <name evidence="1" type="ORF">NDU88_007376</name>
</gene>
<evidence type="ECO:0000313" key="1">
    <source>
        <dbReference type="EMBL" id="KAJ1141039.1"/>
    </source>
</evidence>
<dbReference type="EMBL" id="JANPWB010000010">
    <property type="protein sequence ID" value="KAJ1141039.1"/>
    <property type="molecule type" value="Genomic_DNA"/>
</dbReference>
<evidence type="ECO:0008006" key="3">
    <source>
        <dbReference type="Google" id="ProtNLM"/>
    </source>
</evidence>
<reference evidence="1" key="1">
    <citation type="journal article" date="2022" name="bioRxiv">
        <title>Sequencing and chromosome-scale assembly of the giantPleurodeles waltlgenome.</title>
        <authorList>
            <person name="Brown T."/>
            <person name="Elewa A."/>
            <person name="Iarovenko S."/>
            <person name="Subramanian E."/>
            <person name="Araus A.J."/>
            <person name="Petzold A."/>
            <person name="Susuki M."/>
            <person name="Suzuki K.-i.T."/>
            <person name="Hayashi T."/>
            <person name="Toyoda A."/>
            <person name="Oliveira C."/>
            <person name="Osipova E."/>
            <person name="Leigh N.D."/>
            <person name="Simon A."/>
            <person name="Yun M.H."/>
        </authorList>
    </citation>
    <scope>NUCLEOTIDE SEQUENCE</scope>
    <source>
        <strain evidence="1">20211129_DDA</strain>
        <tissue evidence="1">Liver</tissue>
    </source>
</reference>
<name>A0AAV7QMT4_PLEWA</name>
<keyword evidence="2" id="KW-1185">Reference proteome</keyword>
<dbReference type="Proteomes" id="UP001066276">
    <property type="component" value="Chromosome 6"/>
</dbReference>
<sequence>MWAVLLRGNNALRFCWVLASPSIGTPFRNRSSHGRSHTHSLSLGLNARYLSALAGATEWLVRSVVLRSGGAVTRGLVTRKGGPMADAHR</sequence>
<organism evidence="1 2">
    <name type="scientific">Pleurodeles waltl</name>
    <name type="common">Iberian ribbed newt</name>
    <dbReference type="NCBI Taxonomy" id="8319"/>
    <lineage>
        <taxon>Eukaryota</taxon>
        <taxon>Metazoa</taxon>
        <taxon>Chordata</taxon>
        <taxon>Craniata</taxon>
        <taxon>Vertebrata</taxon>
        <taxon>Euteleostomi</taxon>
        <taxon>Amphibia</taxon>
        <taxon>Batrachia</taxon>
        <taxon>Caudata</taxon>
        <taxon>Salamandroidea</taxon>
        <taxon>Salamandridae</taxon>
        <taxon>Pleurodelinae</taxon>
        <taxon>Pleurodeles</taxon>
    </lineage>
</organism>
<evidence type="ECO:0000313" key="2">
    <source>
        <dbReference type="Proteomes" id="UP001066276"/>
    </source>
</evidence>
<proteinExistence type="predicted"/>
<accession>A0AAV7QMT4</accession>
<comment type="caution">
    <text evidence="1">The sequence shown here is derived from an EMBL/GenBank/DDBJ whole genome shotgun (WGS) entry which is preliminary data.</text>
</comment>
<dbReference type="AlphaFoldDB" id="A0AAV7QMT4"/>